<feature type="compositionally biased region" description="Low complexity" evidence="1">
    <location>
        <begin position="518"/>
        <end position="537"/>
    </location>
</feature>
<feature type="compositionally biased region" description="Low complexity" evidence="1">
    <location>
        <begin position="158"/>
        <end position="167"/>
    </location>
</feature>
<feature type="compositionally biased region" description="Low complexity" evidence="1">
    <location>
        <begin position="582"/>
        <end position="592"/>
    </location>
</feature>
<feature type="region of interest" description="Disordered" evidence="1">
    <location>
        <begin position="439"/>
        <end position="722"/>
    </location>
</feature>
<feature type="region of interest" description="Disordered" evidence="1">
    <location>
        <begin position="858"/>
        <end position="917"/>
    </location>
</feature>
<feature type="compositionally biased region" description="Low complexity" evidence="1">
    <location>
        <begin position="779"/>
        <end position="794"/>
    </location>
</feature>
<evidence type="ECO:0000313" key="2">
    <source>
        <dbReference type="EMBL" id="GBF92630.1"/>
    </source>
</evidence>
<feature type="compositionally biased region" description="Pro residues" evidence="1">
    <location>
        <begin position="469"/>
        <end position="479"/>
    </location>
</feature>
<proteinExistence type="predicted"/>
<feature type="compositionally biased region" description="Low complexity" evidence="1">
    <location>
        <begin position="439"/>
        <end position="453"/>
    </location>
</feature>
<feature type="compositionally biased region" description="Pro residues" evidence="1">
    <location>
        <begin position="265"/>
        <end position="279"/>
    </location>
</feature>
<feature type="compositionally biased region" description="Low complexity" evidence="1">
    <location>
        <begin position="391"/>
        <end position="403"/>
    </location>
</feature>
<protein>
    <submittedName>
        <fullName evidence="2">Uncharacterized protein</fullName>
    </submittedName>
</protein>
<evidence type="ECO:0000256" key="1">
    <source>
        <dbReference type="SAM" id="MobiDB-lite"/>
    </source>
</evidence>
<feature type="compositionally biased region" description="Low complexity" evidence="1">
    <location>
        <begin position="301"/>
        <end position="314"/>
    </location>
</feature>
<feature type="compositionally biased region" description="Low complexity" evidence="1">
    <location>
        <begin position="280"/>
        <end position="294"/>
    </location>
</feature>
<feature type="compositionally biased region" description="Low complexity" evidence="1">
    <location>
        <begin position="813"/>
        <end position="826"/>
    </location>
</feature>
<reference evidence="2 3" key="1">
    <citation type="journal article" date="2018" name="Sci. Rep.">
        <title>Raphidocelis subcapitata (=Pseudokirchneriella subcapitata) provides an insight into genome evolution and environmental adaptations in the Sphaeropleales.</title>
        <authorList>
            <person name="Suzuki S."/>
            <person name="Yamaguchi H."/>
            <person name="Nakajima N."/>
            <person name="Kawachi M."/>
        </authorList>
    </citation>
    <scope>NUCLEOTIDE SEQUENCE [LARGE SCALE GENOMIC DNA]</scope>
    <source>
        <strain evidence="2 3">NIES-35</strain>
    </source>
</reference>
<feature type="compositionally biased region" description="Low complexity" evidence="1">
    <location>
        <begin position="480"/>
        <end position="504"/>
    </location>
</feature>
<feature type="region of interest" description="Disordered" evidence="1">
    <location>
        <begin position="773"/>
        <end position="830"/>
    </location>
</feature>
<evidence type="ECO:0000313" key="3">
    <source>
        <dbReference type="Proteomes" id="UP000247498"/>
    </source>
</evidence>
<feature type="compositionally biased region" description="Low complexity" evidence="1">
    <location>
        <begin position="182"/>
        <end position="264"/>
    </location>
</feature>
<dbReference type="AlphaFoldDB" id="A0A2V0P449"/>
<dbReference type="EMBL" id="BDRX01000033">
    <property type="protein sequence ID" value="GBF92630.1"/>
    <property type="molecule type" value="Genomic_DNA"/>
</dbReference>
<feature type="compositionally biased region" description="Basic and acidic residues" evidence="1">
    <location>
        <begin position="168"/>
        <end position="181"/>
    </location>
</feature>
<gene>
    <name evidence="2" type="ORF">Rsub_05244</name>
</gene>
<feature type="compositionally biased region" description="Polar residues" evidence="1">
    <location>
        <begin position="554"/>
        <end position="569"/>
    </location>
</feature>
<feature type="compositionally biased region" description="Basic and acidic residues" evidence="1">
    <location>
        <begin position="594"/>
        <end position="604"/>
    </location>
</feature>
<accession>A0A2V0P449</accession>
<organism evidence="2 3">
    <name type="scientific">Raphidocelis subcapitata</name>
    <dbReference type="NCBI Taxonomy" id="307507"/>
    <lineage>
        <taxon>Eukaryota</taxon>
        <taxon>Viridiplantae</taxon>
        <taxon>Chlorophyta</taxon>
        <taxon>core chlorophytes</taxon>
        <taxon>Chlorophyceae</taxon>
        <taxon>CS clade</taxon>
        <taxon>Sphaeropleales</taxon>
        <taxon>Selenastraceae</taxon>
        <taxon>Raphidocelis</taxon>
    </lineage>
</organism>
<dbReference type="STRING" id="307507.A0A2V0P449"/>
<feature type="compositionally biased region" description="Basic and acidic residues" evidence="1">
    <location>
        <begin position="507"/>
        <end position="517"/>
    </location>
</feature>
<sequence>MASQERVRYRFRLEASEVEGLPAALRRVRAVVSKAEGARAGKWYASTPPVPVAGGAAALPELTFACHLTRDADKDVHLTLLGSRQPRGGRLLLTGFGHVAQARIALRPLADAAADQGRAGVAQRLAVPWPRASGVQQQVTITAVRLSRGRAGGGSVAGDGSSISGSVEGEREAPDAARRGAADTPAAASGSAAAAGGKAEPGGAASAADDAEARNTAGAAGAGGAAELARAARTGFDHGAQPPTVQQQPPAPAPAAAVAAELPSPGVPPPAPAAAPPQRQPQQARSAAAAAPGAIEGGAAGAAAQEAAGEPLAPTHSSEWVNLVRRTLDGSTSGSEGSAAARAAAVAAAVGTGQEPASRGSPAASSPSPSAGAQQPAAGTPSAGVTGGSVPGSSPRSPGSRGTVAAILGSPPRSPFATAASASDEELSYTALAYNAALRSARRAGGSEASSPAQPQRPQRADVFSPLPSGKPPPMPAPRPAAEAAAGRAASGQRAPFSSPAAPRRPWPAEEGRRESGSSEASAAAGGHLRSEISPSPSERRLPLMPHPTPIAGTVSSALPTDEQLQQRLPESLRALQEAEAEAGAQANVAAEEGGGHSFDERVTEPAAEAAAPANSAGEERRGGGLQRPALLPHQAAGEEALVGRAGGGRRQREEDEDDEAYAAAAGALPAGSLTRAADGGGIDHGPTLAPPAAAAFERRPSSATAGPAAARAAPRSVRGAVGAAAGYASSAAALGASTAASVAGAAAVAATKWLAGASGIIAQTAGATVSQLSRQRSAPKAAAPPRVPAGAAADDGSRHGPPRQDQAPPPRDAAASAEAQPTRTGGASGGALRGAVGVALWPLYAPARLFGRGAAAAPPKRASGAVDAAGGIPNGERQLPRGDGPSAGGAASAPDQEPAAHESAAPQTAGAAGTAVARSRPAPGGVVLRVLRAVAELPLWWLSLQLTVVQSGLRTGGWLVSALVWWLLLPARVLLAPAWLAWVAARRALGPGAAGAPPSRRRRGPLSPPTLAVAF</sequence>
<name>A0A2V0P449_9CHLO</name>
<feature type="compositionally biased region" description="Low complexity" evidence="1">
    <location>
        <begin position="605"/>
        <end position="614"/>
    </location>
</feature>
<comment type="caution">
    <text evidence="2">The sequence shown here is derived from an EMBL/GenBank/DDBJ whole genome shotgun (WGS) entry which is preliminary data.</text>
</comment>
<feature type="compositionally biased region" description="Low complexity" evidence="1">
    <location>
        <begin position="691"/>
        <end position="722"/>
    </location>
</feature>
<dbReference type="InParanoid" id="A0A2V0P449"/>
<feature type="region of interest" description="Disordered" evidence="1">
    <location>
        <begin position="148"/>
        <end position="425"/>
    </location>
</feature>
<keyword evidence="3" id="KW-1185">Reference proteome</keyword>
<feature type="compositionally biased region" description="Low complexity" evidence="1">
    <location>
        <begin position="905"/>
        <end position="917"/>
    </location>
</feature>
<dbReference type="Proteomes" id="UP000247498">
    <property type="component" value="Unassembled WGS sequence"/>
</dbReference>
<feature type="compositionally biased region" description="Low complexity" evidence="1">
    <location>
        <begin position="330"/>
        <end position="384"/>
    </location>
</feature>
<feature type="compositionally biased region" description="Low complexity" evidence="1">
    <location>
        <begin position="883"/>
        <end position="896"/>
    </location>
</feature>